<comment type="caution">
    <text evidence="6">The sequence shown here is derived from an EMBL/GenBank/DDBJ whole genome shotgun (WGS) entry which is preliminary data.</text>
</comment>
<dbReference type="InterPro" id="IPR018061">
    <property type="entry name" value="Retropepsins"/>
</dbReference>
<sequence>MQISTQEGRNLAGKREAERNGEVSHDTNALSRPQSGDCLDLLVSTTSGGARVDLQTGVDVSLTDATVQVVPSMANGPLGHGLSALLIGRSSTSKQGIFVLPGLIDADYMGNIGIMLQAMSLPVYIPKGTRLAKLIPFRAQVPRKGASSRGDGGFGSTGTPQVMFTMPLSKDKPIKPMTFQHPGGETLGVKAVLLDTSADATIIPSFAWPDVWPLTTLGTPVLEVGGMQMTQVSESLLTVWVDNEARLCPGEHLDAVNLLPVLQRELQTAGLQIAPEKVQQQAPWKYLGMINTEAQIFPQKLTICTEIRTLTDAQKLIRDIQWIRTTCGITNEDLEPLMPLLKGSSQANLWRELTEKQQKALTQIATKLGNSFADHWSPALPLSVAVLNKEAHVMVILMQWNIQAKQSLKILE</sequence>
<dbReference type="GO" id="GO:0004190">
    <property type="term" value="F:aspartic-type endopeptidase activity"/>
    <property type="evidence" value="ECO:0007669"/>
    <property type="project" value="UniProtKB-KW"/>
</dbReference>
<dbReference type="InterPro" id="IPR010661">
    <property type="entry name" value="RVT_thumb"/>
</dbReference>
<dbReference type="EMBL" id="SWJQ01001703">
    <property type="protein sequence ID" value="TRZ07615.1"/>
    <property type="molecule type" value="Genomic_DNA"/>
</dbReference>
<dbReference type="InterPro" id="IPR033704">
    <property type="entry name" value="dUTPase_trimeric"/>
</dbReference>
<evidence type="ECO:0000256" key="1">
    <source>
        <dbReference type="ARBA" id="ARBA00022670"/>
    </source>
</evidence>
<dbReference type="InterPro" id="IPR043128">
    <property type="entry name" value="Rev_trsase/Diguanyl_cyclase"/>
</dbReference>
<dbReference type="Pfam" id="PF06817">
    <property type="entry name" value="RVT_thumb"/>
    <property type="match status" value="1"/>
</dbReference>
<evidence type="ECO:0000259" key="5">
    <source>
        <dbReference type="PROSITE" id="PS50175"/>
    </source>
</evidence>
<dbReference type="Pfam" id="PF00692">
    <property type="entry name" value="dUTPase"/>
    <property type="match status" value="1"/>
</dbReference>
<dbReference type="Proteomes" id="UP000796761">
    <property type="component" value="Unassembled WGS sequence"/>
</dbReference>
<evidence type="ECO:0000256" key="3">
    <source>
        <dbReference type="ARBA" id="ARBA00022801"/>
    </source>
</evidence>
<dbReference type="GO" id="GO:0006508">
    <property type="term" value="P:proteolysis"/>
    <property type="evidence" value="ECO:0007669"/>
    <property type="project" value="UniProtKB-KW"/>
</dbReference>
<gene>
    <name evidence="6" type="ORF">HGM15179_019492</name>
</gene>
<evidence type="ECO:0000256" key="4">
    <source>
        <dbReference type="SAM" id="MobiDB-lite"/>
    </source>
</evidence>
<keyword evidence="7" id="KW-1185">Reference proteome</keyword>
<dbReference type="InterPro" id="IPR051592">
    <property type="entry name" value="HERV-K_Pro_peptidase_A2"/>
</dbReference>
<name>A0A8K1FY55_9PASS</name>
<dbReference type="PANTHER" id="PTHR19422:SF123">
    <property type="entry name" value="RT1 CLASS I, LOCUS CE15"/>
    <property type="match status" value="1"/>
</dbReference>
<feature type="compositionally biased region" description="Basic and acidic residues" evidence="4">
    <location>
        <begin position="13"/>
        <end position="25"/>
    </location>
</feature>
<keyword evidence="1" id="KW-0645">Protease</keyword>
<dbReference type="SUPFAM" id="SSF51283">
    <property type="entry name" value="dUTPase-like"/>
    <property type="match status" value="1"/>
</dbReference>
<dbReference type="OrthoDB" id="9900537at2759"/>
<evidence type="ECO:0000313" key="6">
    <source>
        <dbReference type="EMBL" id="TRZ07615.1"/>
    </source>
</evidence>
<keyword evidence="2" id="KW-0064">Aspartyl protease</keyword>
<accession>A0A8K1FY55</accession>
<dbReference type="Gene3D" id="3.30.70.270">
    <property type="match status" value="1"/>
</dbReference>
<dbReference type="InterPro" id="IPR029054">
    <property type="entry name" value="dUTPase-like"/>
</dbReference>
<keyword evidence="3" id="KW-0378">Hydrolase</keyword>
<dbReference type="SUPFAM" id="SSF56672">
    <property type="entry name" value="DNA/RNA polymerases"/>
    <property type="match status" value="1"/>
</dbReference>
<dbReference type="PANTHER" id="PTHR19422">
    <property type="entry name" value="GAG RETROVIRAL POLYPROTEIN"/>
    <property type="match status" value="1"/>
</dbReference>
<organism evidence="6 7">
    <name type="scientific">Zosterops borbonicus</name>
    <dbReference type="NCBI Taxonomy" id="364589"/>
    <lineage>
        <taxon>Eukaryota</taxon>
        <taxon>Metazoa</taxon>
        <taxon>Chordata</taxon>
        <taxon>Craniata</taxon>
        <taxon>Vertebrata</taxon>
        <taxon>Euteleostomi</taxon>
        <taxon>Archelosauria</taxon>
        <taxon>Archosauria</taxon>
        <taxon>Dinosauria</taxon>
        <taxon>Saurischia</taxon>
        <taxon>Theropoda</taxon>
        <taxon>Coelurosauria</taxon>
        <taxon>Aves</taxon>
        <taxon>Neognathae</taxon>
        <taxon>Neoaves</taxon>
        <taxon>Telluraves</taxon>
        <taxon>Australaves</taxon>
        <taxon>Passeriformes</taxon>
        <taxon>Sylvioidea</taxon>
        <taxon>Zosteropidae</taxon>
        <taxon>Zosterops</taxon>
    </lineage>
</organism>
<evidence type="ECO:0000313" key="7">
    <source>
        <dbReference type="Proteomes" id="UP000796761"/>
    </source>
</evidence>
<feature type="region of interest" description="Disordered" evidence="4">
    <location>
        <begin position="1"/>
        <end position="32"/>
    </location>
</feature>
<protein>
    <recommendedName>
        <fullName evidence="5">Peptidase A2 domain-containing protein</fullName>
    </recommendedName>
</protein>
<reference evidence="6" key="1">
    <citation type="submission" date="2019-04" db="EMBL/GenBank/DDBJ databases">
        <title>Genome assembly of Zosterops borbonicus 15179.</title>
        <authorList>
            <person name="Leroy T."/>
            <person name="Anselmetti Y."/>
            <person name="Tilak M.-K."/>
            <person name="Nabholz B."/>
        </authorList>
    </citation>
    <scope>NUCLEOTIDE SEQUENCE</scope>
    <source>
        <strain evidence="6">HGM_15179</strain>
        <tissue evidence="6">Muscle</tissue>
    </source>
</reference>
<dbReference type="GO" id="GO:0003964">
    <property type="term" value="F:RNA-directed DNA polymerase activity"/>
    <property type="evidence" value="ECO:0007669"/>
    <property type="project" value="InterPro"/>
</dbReference>
<dbReference type="SUPFAM" id="SSF50630">
    <property type="entry name" value="Acid proteases"/>
    <property type="match status" value="1"/>
</dbReference>
<dbReference type="Gene3D" id="2.40.70.10">
    <property type="entry name" value="Acid Proteases"/>
    <property type="match status" value="1"/>
</dbReference>
<dbReference type="Pfam" id="PF00077">
    <property type="entry name" value="RVP"/>
    <property type="match status" value="1"/>
</dbReference>
<dbReference type="AlphaFoldDB" id="A0A8K1FY55"/>
<proteinExistence type="predicted"/>
<feature type="domain" description="Peptidase A2" evidence="5">
    <location>
        <begin position="190"/>
        <end position="226"/>
    </location>
</feature>
<dbReference type="Gene3D" id="2.70.40.10">
    <property type="match status" value="1"/>
</dbReference>
<dbReference type="InterPro" id="IPR043502">
    <property type="entry name" value="DNA/RNA_pol_sf"/>
</dbReference>
<dbReference type="CDD" id="cd07557">
    <property type="entry name" value="trimeric_dUTPase"/>
    <property type="match status" value="1"/>
</dbReference>
<dbReference type="InterPro" id="IPR001995">
    <property type="entry name" value="Peptidase_A2_cat"/>
</dbReference>
<dbReference type="InterPro" id="IPR036157">
    <property type="entry name" value="dUTPase-like_sf"/>
</dbReference>
<evidence type="ECO:0000256" key="2">
    <source>
        <dbReference type="ARBA" id="ARBA00022750"/>
    </source>
</evidence>
<dbReference type="InterPro" id="IPR021109">
    <property type="entry name" value="Peptidase_aspartic_dom_sf"/>
</dbReference>
<dbReference type="PROSITE" id="PS50175">
    <property type="entry name" value="ASP_PROT_RETROV"/>
    <property type="match status" value="1"/>
</dbReference>